<dbReference type="EMBL" id="UARW01000010">
    <property type="protein sequence ID" value="SQD00789.1"/>
    <property type="molecule type" value="Genomic_DNA"/>
</dbReference>
<evidence type="ECO:0000256" key="4">
    <source>
        <dbReference type="ARBA" id="ARBA00022989"/>
    </source>
</evidence>
<name>A0A2X3LPL9_ECOLX</name>
<keyword evidence="3 6" id="KW-0812">Transmembrane</keyword>
<gene>
    <name evidence="7" type="primary">arsB_3</name>
    <name evidence="7" type="ORF">NCTC8009_01198</name>
</gene>
<reference evidence="7 8" key="1">
    <citation type="submission" date="2018-06" db="EMBL/GenBank/DDBJ databases">
        <authorList>
            <consortium name="Pathogen Informatics"/>
            <person name="Doyle S."/>
        </authorList>
    </citation>
    <scope>NUCLEOTIDE SEQUENCE [LARGE SCALE GENOMIC DNA]</scope>
    <source>
        <strain evidence="7 8">NCTC8009</strain>
    </source>
</reference>
<accession>A0A2X3LPL9</accession>
<dbReference type="GO" id="GO:0005886">
    <property type="term" value="C:plasma membrane"/>
    <property type="evidence" value="ECO:0007669"/>
    <property type="project" value="UniProtKB-SubCell"/>
</dbReference>
<evidence type="ECO:0000313" key="7">
    <source>
        <dbReference type="EMBL" id="SQD00789.1"/>
    </source>
</evidence>
<dbReference type="Proteomes" id="UP000250991">
    <property type="component" value="Unassembled WGS sequence"/>
</dbReference>
<keyword evidence="4 6" id="KW-1133">Transmembrane helix</keyword>
<keyword evidence="2" id="KW-1003">Cell membrane</keyword>
<dbReference type="InterPro" id="IPR000802">
    <property type="entry name" value="Arsenical_pump_ArsB"/>
</dbReference>
<proteinExistence type="predicted"/>
<feature type="transmembrane region" description="Helical" evidence="6">
    <location>
        <begin position="51"/>
        <end position="72"/>
    </location>
</feature>
<dbReference type="AlphaFoldDB" id="A0A2X3LPL9"/>
<organism evidence="7 8">
    <name type="scientific">Escherichia coli</name>
    <dbReference type="NCBI Taxonomy" id="562"/>
    <lineage>
        <taxon>Bacteria</taxon>
        <taxon>Pseudomonadati</taxon>
        <taxon>Pseudomonadota</taxon>
        <taxon>Gammaproteobacteria</taxon>
        <taxon>Enterobacterales</taxon>
        <taxon>Enterobacteriaceae</taxon>
        <taxon>Escherichia</taxon>
    </lineage>
</organism>
<sequence length="76" mass="7744">MLPLPPCLPIDGAALILTPIVIAMLLALGFSKGTTLAFVMAAGFIADTASLPLIVSNLVNIVPLISLASAFANTPR</sequence>
<keyword evidence="5 6" id="KW-0472">Membrane</keyword>
<evidence type="ECO:0000256" key="2">
    <source>
        <dbReference type="ARBA" id="ARBA00022475"/>
    </source>
</evidence>
<dbReference type="GO" id="GO:0015105">
    <property type="term" value="F:arsenite transmembrane transporter activity"/>
    <property type="evidence" value="ECO:0007669"/>
    <property type="project" value="InterPro"/>
</dbReference>
<evidence type="ECO:0000256" key="5">
    <source>
        <dbReference type="ARBA" id="ARBA00023136"/>
    </source>
</evidence>
<evidence type="ECO:0000256" key="1">
    <source>
        <dbReference type="ARBA" id="ARBA00004651"/>
    </source>
</evidence>
<evidence type="ECO:0000256" key="6">
    <source>
        <dbReference type="SAM" id="Phobius"/>
    </source>
</evidence>
<protein>
    <submittedName>
        <fullName evidence="7">Arsenical pump membrane protein</fullName>
    </submittedName>
</protein>
<dbReference type="Pfam" id="PF02040">
    <property type="entry name" value="ArsB"/>
    <property type="match status" value="1"/>
</dbReference>
<comment type="subcellular location">
    <subcellularLocation>
        <location evidence="1">Cell membrane</location>
        <topology evidence="1">Multi-pass membrane protein</topology>
    </subcellularLocation>
</comment>
<evidence type="ECO:0000256" key="3">
    <source>
        <dbReference type="ARBA" id="ARBA00022692"/>
    </source>
</evidence>
<evidence type="ECO:0000313" key="8">
    <source>
        <dbReference type="Proteomes" id="UP000250991"/>
    </source>
</evidence>